<evidence type="ECO:0000313" key="2">
    <source>
        <dbReference type="EMBL" id="GAA0490537.1"/>
    </source>
</evidence>
<comment type="caution">
    <text evidence="2">The sequence shown here is derived from an EMBL/GenBank/DDBJ whole genome shotgun (WGS) entry which is preliminary data.</text>
</comment>
<keyword evidence="3" id="KW-1185">Reference proteome</keyword>
<name>A0ABP3L213_9BACI</name>
<feature type="compositionally biased region" description="Gly residues" evidence="1">
    <location>
        <begin position="80"/>
        <end position="91"/>
    </location>
</feature>
<feature type="compositionally biased region" description="Gly residues" evidence="1">
    <location>
        <begin position="28"/>
        <end position="60"/>
    </location>
</feature>
<evidence type="ECO:0000256" key="1">
    <source>
        <dbReference type="SAM" id="MobiDB-lite"/>
    </source>
</evidence>
<reference evidence="3" key="1">
    <citation type="journal article" date="2019" name="Int. J. Syst. Evol. Microbiol.">
        <title>The Global Catalogue of Microorganisms (GCM) 10K type strain sequencing project: providing services to taxonomists for standard genome sequencing and annotation.</title>
        <authorList>
            <consortium name="The Broad Institute Genomics Platform"/>
            <consortium name="The Broad Institute Genome Sequencing Center for Infectious Disease"/>
            <person name="Wu L."/>
            <person name="Ma J."/>
        </authorList>
    </citation>
    <scope>NUCLEOTIDE SEQUENCE [LARGE SCALE GENOMIC DNA]</scope>
    <source>
        <strain evidence="3">JCM 12389</strain>
    </source>
</reference>
<gene>
    <name evidence="2" type="ORF">GCM10008986_15680</name>
</gene>
<evidence type="ECO:0008006" key="4">
    <source>
        <dbReference type="Google" id="ProtNLM"/>
    </source>
</evidence>
<protein>
    <recommendedName>
        <fullName evidence="4">Transporter</fullName>
    </recommendedName>
</protein>
<dbReference type="RefSeq" id="WP_343839536.1">
    <property type="nucleotide sequence ID" value="NZ_BAAADO010000003.1"/>
</dbReference>
<organism evidence="2 3">
    <name type="scientific">Salinibacillus aidingensis</name>
    <dbReference type="NCBI Taxonomy" id="237684"/>
    <lineage>
        <taxon>Bacteria</taxon>
        <taxon>Bacillati</taxon>
        <taxon>Bacillota</taxon>
        <taxon>Bacilli</taxon>
        <taxon>Bacillales</taxon>
        <taxon>Bacillaceae</taxon>
        <taxon>Salinibacillus</taxon>
    </lineage>
</organism>
<feature type="region of interest" description="Disordered" evidence="1">
    <location>
        <begin position="18"/>
        <end position="95"/>
    </location>
</feature>
<dbReference type="Proteomes" id="UP001500880">
    <property type="component" value="Unassembled WGS sequence"/>
</dbReference>
<proteinExistence type="predicted"/>
<sequence>MYRQNDNGFSQFDGFFDMFQQQSPGQGPPFGQGPFQGPGQGPPFGQGPGQGAGPPFGQGQGQLPQVPPSLPDLSQEGFSGQFGSGYQGQFGDGPSVQAVDPGSFQGCLRRLTLVRMTNGRRFWFYPTYIGRTSVAGYRWFPRRNQWAYTGFDTDRVESFQCY</sequence>
<evidence type="ECO:0000313" key="3">
    <source>
        <dbReference type="Proteomes" id="UP001500880"/>
    </source>
</evidence>
<accession>A0ABP3L213</accession>
<dbReference type="EMBL" id="BAAADO010000003">
    <property type="protein sequence ID" value="GAA0490537.1"/>
    <property type="molecule type" value="Genomic_DNA"/>
</dbReference>